<dbReference type="EMBL" id="PQGA01000001">
    <property type="protein sequence ID" value="POR56370.1"/>
    <property type="molecule type" value="Genomic_DNA"/>
</dbReference>
<accession>A0A2S4MNP9</accession>
<evidence type="ECO:0000256" key="1">
    <source>
        <dbReference type="SAM" id="MobiDB-lite"/>
    </source>
</evidence>
<evidence type="ECO:0000313" key="3">
    <source>
        <dbReference type="Proteomes" id="UP000237381"/>
    </source>
</evidence>
<dbReference type="AlphaFoldDB" id="A0A2S4MNP9"/>
<evidence type="ECO:0000313" key="2">
    <source>
        <dbReference type="EMBL" id="POR56370.1"/>
    </source>
</evidence>
<keyword evidence="3" id="KW-1185">Reference proteome</keyword>
<organism evidence="2 3">
    <name type="scientific">Paraburkholderia eburnea</name>
    <dbReference type="NCBI Taxonomy" id="1189126"/>
    <lineage>
        <taxon>Bacteria</taxon>
        <taxon>Pseudomonadati</taxon>
        <taxon>Pseudomonadota</taxon>
        <taxon>Betaproteobacteria</taxon>
        <taxon>Burkholderiales</taxon>
        <taxon>Burkholderiaceae</taxon>
        <taxon>Paraburkholderia</taxon>
    </lineage>
</organism>
<dbReference type="InterPro" id="IPR018715">
    <property type="entry name" value="DUF2239"/>
</dbReference>
<feature type="compositionally biased region" description="Polar residues" evidence="1">
    <location>
        <begin position="90"/>
        <end position="100"/>
    </location>
</feature>
<sequence>MTATSIHSPHAAGMTGIAGVTAFAGTRLIARGTPLDVALAVKAALEQGEPASVLIFDDRDATQVEFDLRGRAADVAARLAADAAWQAKTQSASEAAQDATTEAAGDDAPRGRGRPKLGVVAREVTLLPRHWDWLAAQPGGASVVLRKLVESARHASEAKDRVRTSREAVHRFMTALAGNLPGYEEALRALYAGERARFEAWSVDWPEGVRDYVRELAQGAFA</sequence>
<reference evidence="2 3" key="1">
    <citation type="submission" date="2018-01" db="EMBL/GenBank/DDBJ databases">
        <title>Genomic Encyclopedia of Type Strains, Phase III (KMG-III): the genomes of soil and plant-associated and newly described type strains.</title>
        <authorList>
            <person name="Whitman W."/>
        </authorList>
    </citation>
    <scope>NUCLEOTIDE SEQUENCE [LARGE SCALE GENOMIC DNA]</scope>
    <source>
        <strain evidence="2 3">JCM 18070</strain>
    </source>
</reference>
<protein>
    <recommendedName>
        <fullName evidence="4">DUF2239 family protein</fullName>
    </recommendedName>
</protein>
<dbReference type="RefSeq" id="WP_244193097.1">
    <property type="nucleotide sequence ID" value="NZ_PQGA01000001.1"/>
</dbReference>
<dbReference type="Proteomes" id="UP000237381">
    <property type="component" value="Unassembled WGS sequence"/>
</dbReference>
<gene>
    <name evidence="2" type="ORF">B0G62_101768</name>
</gene>
<proteinExistence type="predicted"/>
<evidence type="ECO:0008006" key="4">
    <source>
        <dbReference type="Google" id="ProtNLM"/>
    </source>
</evidence>
<comment type="caution">
    <text evidence="2">The sequence shown here is derived from an EMBL/GenBank/DDBJ whole genome shotgun (WGS) entry which is preliminary data.</text>
</comment>
<name>A0A2S4MNP9_9BURK</name>
<feature type="region of interest" description="Disordered" evidence="1">
    <location>
        <begin position="90"/>
        <end position="115"/>
    </location>
</feature>
<dbReference type="Pfam" id="PF09998">
    <property type="entry name" value="DUF2239"/>
    <property type="match status" value="1"/>
</dbReference>